<dbReference type="InterPro" id="IPR050964">
    <property type="entry name" value="Striated_Muscle_Regulatory"/>
</dbReference>
<dbReference type="Gene3D" id="2.60.40.10">
    <property type="entry name" value="Immunoglobulins"/>
    <property type="match status" value="2"/>
</dbReference>
<keyword evidence="4" id="KW-1185">Reference proteome</keyword>
<dbReference type="EMBL" id="GL832962">
    <property type="protein sequence ID" value="EGD83164.1"/>
    <property type="molecule type" value="Genomic_DNA"/>
</dbReference>
<dbReference type="AlphaFoldDB" id="F2U5E8"/>
<proteinExistence type="predicted"/>
<dbReference type="InParanoid" id="F2U5E8"/>
<dbReference type="InterPro" id="IPR036116">
    <property type="entry name" value="FN3_sf"/>
</dbReference>
<dbReference type="PANTHER" id="PTHR13817">
    <property type="entry name" value="TITIN"/>
    <property type="match status" value="1"/>
</dbReference>
<keyword evidence="1" id="KW-0677">Repeat</keyword>
<dbReference type="InterPro" id="IPR003961">
    <property type="entry name" value="FN3_dom"/>
</dbReference>
<dbReference type="SMART" id="SM00060">
    <property type="entry name" value="FN3"/>
    <property type="match status" value="2"/>
</dbReference>
<accession>F2U5E8</accession>
<dbReference type="CDD" id="cd00063">
    <property type="entry name" value="FN3"/>
    <property type="match status" value="2"/>
</dbReference>
<dbReference type="Proteomes" id="UP000007799">
    <property type="component" value="Unassembled WGS sequence"/>
</dbReference>
<name>F2U5E8_SALR5</name>
<dbReference type="SUPFAM" id="SSF49265">
    <property type="entry name" value="Fibronectin type III"/>
    <property type="match status" value="1"/>
</dbReference>
<sequence length="378" mass="40845">MHPSGLQSISTACILAATSNGQSRQTLAGATWQESSKWRIAQQRRLADNRLASFSIDIIGNNPLSILRLNNNTLEMLVYNNDTRWANLTQLYDAPRQLSCLEHHAIAKLVAGHLIADTTGTITICTRVDPDAPSTLNVTSAAPTSATAAWPRPHGNFAPIDYYTLDIRLHNTTDAWLPITCANTSFPPGDTRTPLPHNHRYLDHEPASMDELATPLHATITGLLPFTAYDVRVRAVHGRGVSGFTTAGVVTAEDVPSRPAAPLVLEVRQRAVRVNINAPTPANGRIVAYDVQIVETRMETPGRRPLTRIITLPTNGDTTTTNNNNTTTNATINTNAREYTSSDLRPATPYNVSVRGVTSAVAGPFSAPALVTTLPAAR</sequence>
<dbReference type="PROSITE" id="PS50853">
    <property type="entry name" value="FN3"/>
    <property type="match status" value="2"/>
</dbReference>
<evidence type="ECO:0000313" key="4">
    <source>
        <dbReference type="Proteomes" id="UP000007799"/>
    </source>
</evidence>
<dbReference type="PANTHER" id="PTHR13817:SF166">
    <property type="entry name" value="NEURONAL IGCAM-RELATED"/>
    <property type="match status" value="1"/>
</dbReference>
<evidence type="ECO:0000259" key="2">
    <source>
        <dbReference type="PROSITE" id="PS50853"/>
    </source>
</evidence>
<dbReference type="OrthoDB" id="10001713at2759"/>
<feature type="domain" description="Fibronectin type-III" evidence="2">
    <location>
        <begin position="132"/>
        <end position="255"/>
    </location>
</feature>
<dbReference type="STRING" id="946362.F2U5E8"/>
<organism evidence="4">
    <name type="scientific">Salpingoeca rosetta (strain ATCC 50818 / BSB-021)</name>
    <dbReference type="NCBI Taxonomy" id="946362"/>
    <lineage>
        <taxon>Eukaryota</taxon>
        <taxon>Choanoflagellata</taxon>
        <taxon>Craspedida</taxon>
        <taxon>Salpingoecidae</taxon>
        <taxon>Salpingoeca</taxon>
    </lineage>
</organism>
<evidence type="ECO:0000313" key="3">
    <source>
        <dbReference type="EMBL" id="EGD83164.1"/>
    </source>
</evidence>
<reference evidence="3" key="1">
    <citation type="submission" date="2009-08" db="EMBL/GenBank/DDBJ databases">
        <title>Annotation of Salpingoeca rosetta.</title>
        <authorList>
            <consortium name="The Broad Institute Genome Sequencing Platform"/>
            <person name="Russ C."/>
            <person name="Cuomo C."/>
            <person name="Burger G."/>
            <person name="Gray M.W."/>
            <person name="Holland P.W.H."/>
            <person name="King N."/>
            <person name="Lang F.B.F."/>
            <person name="Roger A.J."/>
            <person name="Ruiz-Trillo I."/>
            <person name="Young S.K."/>
            <person name="Zeng Q."/>
            <person name="Gargeya S."/>
            <person name="Alvarado L."/>
            <person name="Berlin A."/>
            <person name="Chapman S.B."/>
            <person name="Chen Z."/>
            <person name="Freedman E."/>
            <person name="Gellesch M."/>
            <person name="Goldberg J."/>
            <person name="Griggs A."/>
            <person name="Gujja S."/>
            <person name="Heilman E."/>
            <person name="Heiman D."/>
            <person name="Howarth C."/>
            <person name="Mehta T."/>
            <person name="Neiman D."/>
            <person name="Pearson M."/>
            <person name="Roberts A."/>
            <person name="Saif S."/>
            <person name="Shea T."/>
            <person name="Shenoy N."/>
            <person name="Sisk P."/>
            <person name="Stolte C."/>
            <person name="Sykes S."/>
            <person name="White J."/>
            <person name="Yandava C."/>
            <person name="Haas B."/>
            <person name="Nusbaum C."/>
            <person name="Birren B."/>
        </authorList>
    </citation>
    <scope>NUCLEOTIDE SEQUENCE [LARGE SCALE GENOMIC DNA]</scope>
    <source>
        <strain evidence="3">ATCC 50818</strain>
    </source>
</reference>
<gene>
    <name evidence="3" type="ORF">PTSG_03795</name>
</gene>
<dbReference type="Pfam" id="PF00041">
    <property type="entry name" value="fn3"/>
    <property type="match status" value="2"/>
</dbReference>
<dbReference type="GeneID" id="16076108"/>
<dbReference type="RefSeq" id="XP_004995528.1">
    <property type="nucleotide sequence ID" value="XM_004995471.1"/>
</dbReference>
<dbReference type="InterPro" id="IPR013783">
    <property type="entry name" value="Ig-like_fold"/>
</dbReference>
<evidence type="ECO:0000256" key="1">
    <source>
        <dbReference type="ARBA" id="ARBA00022737"/>
    </source>
</evidence>
<feature type="domain" description="Fibronectin type-III" evidence="2">
    <location>
        <begin position="258"/>
        <end position="376"/>
    </location>
</feature>
<protein>
    <recommendedName>
        <fullName evidence="2">Fibronectin type-III domain-containing protein</fullName>
    </recommendedName>
</protein>
<dbReference type="KEGG" id="sre:PTSG_03795"/>